<evidence type="ECO:0000313" key="10">
    <source>
        <dbReference type="EMBL" id="MBW4547499.1"/>
    </source>
</evidence>
<keyword evidence="5 8" id="KW-0812">Transmembrane</keyword>
<dbReference type="InterPro" id="IPR038731">
    <property type="entry name" value="RgtA/B/C-like"/>
</dbReference>
<dbReference type="PANTHER" id="PTHR33908:SF3">
    <property type="entry name" value="UNDECAPRENYL PHOSPHATE-ALPHA-4-AMINO-4-DEOXY-L-ARABINOSE ARABINOSYL TRANSFERASE"/>
    <property type="match status" value="1"/>
</dbReference>
<dbReference type="GO" id="GO:0005886">
    <property type="term" value="C:plasma membrane"/>
    <property type="evidence" value="ECO:0007669"/>
    <property type="project" value="UniProtKB-SubCell"/>
</dbReference>
<organism evidence="10 11">
    <name type="scientific">Symplocastrum torsivum CPER-KK1</name>
    <dbReference type="NCBI Taxonomy" id="450513"/>
    <lineage>
        <taxon>Bacteria</taxon>
        <taxon>Bacillati</taxon>
        <taxon>Cyanobacteriota</taxon>
        <taxon>Cyanophyceae</taxon>
        <taxon>Oscillatoriophycideae</taxon>
        <taxon>Oscillatoriales</taxon>
        <taxon>Microcoleaceae</taxon>
        <taxon>Symplocastrum</taxon>
    </lineage>
</organism>
<feature type="transmembrane region" description="Helical" evidence="8">
    <location>
        <begin position="12"/>
        <end position="28"/>
    </location>
</feature>
<reference evidence="10" key="2">
    <citation type="journal article" date="2022" name="Microbiol. Resour. Announc.">
        <title>Metagenome Sequencing to Explore Phylogenomics of Terrestrial Cyanobacteria.</title>
        <authorList>
            <person name="Ward R.D."/>
            <person name="Stajich J.E."/>
            <person name="Johansen J.R."/>
            <person name="Huntemann M."/>
            <person name="Clum A."/>
            <person name="Foster B."/>
            <person name="Foster B."/>
            <person name="Roux S."/>
            <person name="Palaniappan K."/>
            <person name="Varghese N."/>
            <person name="Mukherjee S."/>
            <person name="Reddy T.B.K."/>
            <person name="Daum C."/>
            <person name="Copeland A."/>
            <person name="Chen I.A."/>
            <person name="Ivanova N.N."/>
            <person name="Kyrpides N.C."/>
            <person name="Shapiro N."/>
            <person name="Eloe-Fadrosh E.A."/>
            <person name="Pietrasiak N."/>
        </authorList>
    </citation>
    <scope>NUCLEOTIDE SEQUENCE</scope>
    <source>
        <strain evidence="10">CPER-KK1</strain>
    </source>
</reference>
<name>A0A951UC23_9CYAN</name>
<accession>A0A951UC23</accession>
<feature type="transmembrane region" description="Helical" evidence="8">
    <location>
        <begin position="166"/>
        <end position="183"/>
    </location>
</feature>
<feature type="transmembrane region" description="Helical" evidence="8">
    <location>
        <begin position="374"/>
        <end position="395"/>
    </location>
</feature>
<dbReference type="GO" id="GO:0016763">
    <property type="term" value="F:pentosyltransferase activity"/>
    <property type="evidence" value="ECO:0007669"/>
    <property type="project" value="TreeGrafter"/>
</dbReference>
<dbReference type="EC" id="2.4.-.-" evidence="10"/>
<evidence type="ECO:0000256" key="5">
    <source>
        <dbReference type="ARBA" id="ARBA00022692"/>
    </source>
</evidence>
<feature type="transmembrane region" description="Helical" evidence="8">
    <location>
        <begin position="401"/>
        <end position="421"/>
    </location>
</feature>
<evidence type="ECO:0000256" key="4">
    <source>
        <dbReference type="ARBA" id="ARBA00022679"/>
    </source>
</evidence>
<sequence>MNNSKNLSTHYWTLAGVMVLGAILRFWHLDLKPLWLDEVLTALLSLGRLYVDVPLDVVFPLSTLQQLFTLKPDVSCPEIAQAVASQSTHPPLFFCLMHQWLSWLEPVAQSLSWKLRALPALIGVCAIASIYCLNRIVFSPAAGLMGASLMAVSPFGVYLSQEARHYTLPVLLTTLALLGFVQIQQTLYSRKLPRPRIWAVWGIVNSLGCYVHYFFILAFIAQLATLIGVMLHRRRLPKGSWLAVGLVVVGVAVSYLPWLPMLFGDFGRPETGWLPTPEHIMPLVQTLMGWILMVIALPIEGQPLGIQVLMALLMLGFTSWVSLHWRGFKQLWRQPETHVATLALSCFTVCVLLQFFAIVYLLGKDITVAPRYNFVYYPAITALLGASLAVNTRTMGQWRKILPLCLGLLSCVFVVSNLVFLKPFNPQQIAQDMNLEPVVPMMIAMGYNNFQDVALGLSVALAVEQEEYRSSGVQEFRTFMNSGRTELLAEDTSFVFLDSKLGYDLVWQKLSKLPASSLGRMNLWVIAPGLRRRDYPQQLTIGSAEPDVGIANQIPCTRDPSEYYRIGFPYQLYRCQKGASP</sequence>
<keyword evidence="2" id="KW-1003">Cell membrane</keyword>
<feature type="transmembrane region" description="Helical" evidence="8">
    <location>
        <begin position="304"/>
        <end position="322"/>
    </location>
</feature>
<keyword evidence="6 8" id="KW-1133">Transmembrane helix</keyword>
<feature type="domain" description="Glycosyltransferase RgtA/B/C/D-like" evidence="9">
    <location>
        <begin position="96"/>
        <end position="258"/>
    </location>
</feature>
<evidence type="ECO:0000256" key="1">
    <source>
        <dbReference type="ARBA" id="ARBA00004651"/>
    </source>
</evidence>
<dbReference type="PANTHER" id="PTHR33908">
    <property type="entry name" value="MANNOSYLTRANSFERASE YKCB-RELATED"/>
    <property type="match status" value="1"/>
</dbReference>
<dbReference type="EMBL" id="JAHHIF010000042">
    <property type="protein sequence ID" value="MBW4547499.1"/>
    <property type="molecule type" value="Genomic_DNA"/>
</dbReference>
<keyword evidence="3 10" id="KW-0328">Glycosyltransferase</keyword>
<evidence type="ECO:0000256" key="7">
    <source>
        <dbReference type="ARBA" id="ARBA00023136"/>
    </source>
</evidence>
<gene>
    <name evidence="10" type="ORF">KME25_24120</name>
</gene>
<keyword evidence="4 10" id="KW-0808">Transferase</keyword>
<proteinExistence type="predicted"/>
<evidence type="ECO:0000313" key="11">
    <source>
        <dbReference type="Proteomes" id="UP000753908"/>
    </source>
</evidence>
<comment type="subcellular location">
    <subcellularLocation>
        <location evidence="1">Cell membrane</location>
        <topology evidence="1">Multi-pass membrane protein</topology>
    </subcellularLocation>
</comment>
<comment type="caution">
    <text evidence="10">The sequence shown here is derived from an EMBL/GenBank/DDBJ whole genome shotgun (WGS) entry which is preliminary data.</text>
</comment>
<protein>
    <submittedName>
        <fullName evidence="10">Glycosyltransferase family 39 protein</fullName>
        <ecNumber evidence="10">2.4.-.-</ecNumber>
    </submittedName>
</protein>
<feature type="transmembrane region" description="Helical" evidence="8">
    <location>
        <begin position="203"/>
        <end position="229"/>
    </location>
</feature>
<reference evidence="10" key="1">
    <citation type="submission" date="2021-05" db="EMBL/GenBank/DDBJ databases">
        <authorList>
            <person name="Pietrasiak N."/>
            <person name="Ward R."/>
            <person name="Stajich J.E."/>
            <person name="Kurbessoian T."/>
        </authorList>
    </citation>
    <scope>NUCLEOTIDE SEQUENCE</scope>
    <source>
        <strain evidence="10">CPER-KK1</strain>
    </source>
</reference>
<dbReference type="GO" id="GO:0010041">
    <property type="term" value="P:response to iron(III) ion"/>
    <property type="evidence" value="ECO:0007669"/>
    <property type="project" value="TreeGrafter"/>
</dbReference>
<dbReference type="AlphaFoldDB" id="A0A951UC23"/>
<feature type="transmembrane region" description="Helical" evidence="8">
    <location>
        <begin position="142"/>
        <end position="159"/>
    </location>
</feature>
<evidence type="ECO:0000256" key="8">
    <source>
        <dbReference type="SAM" id="Phobius"/>
    </source>
</evidence>
<dbReference type="InterPro" id="IPR050297">
    <property type="entry name" value="LipidA_mod_glycosyltrf_83"/>
</dbReference>
<evidence type="ECO:0000256" key="6">
    <source>
        <dbReference type="ARBA" id="ARBA00022989"/>
    </source>
</evidence>
<dbReference type="GO" id="GO:0009103">
    <property type="term" value="P:lipopolysaccharide biosynthetic process"/>
    <property type="evidence" value="ECO:0007669"/>
    <property type="project" value="UniProtKB-ARBA"/>
</dbReference>
<evidence type="ECO:0000256" key="3">
    <source>
        <dbReference type="ARBA" id="ARBA00022676"/>
    </source>
</evidence>
<dbReference type="Pfam" id="PF13231">
    <property type="entry name" value="PMT_2"/>
    <property type="match status" value="1"/>
</dbReference>
<feature type="transmembrane region" description="Helical" evidence="8">
    <location>
        <begin position="342"/>
        <end position="362"/>
    </location>
</feature>
<evidence type="ECO:0000259" key="9">
    <source>
        <dbReference type="Pfam" id="PF13231"/>
    </source>
</evidence>
<evidence type="ECO:0000256" key="2">
    <source>
        <dbReference type="ARBA" id="ARBA00022475"/>
    </source>
</evidence>
<feature type="transmembrane region" description="Helical" evidence="8">
    <location>
        <begin position="241"/>
        <end position="259"/>
    </location>
</feature>
<keyword evidence="7 8" id="KW-0472">Membrane</keyword>
<dbReference type="Proteomes" id="UP000753908">
    <property type="component" value="Unassembled WGS sequence"/>
</dbReference>